<sequence>LRSLWDLTQHLTARADDNHAPPVSPFTDATTAMNMALVLMARAFKLNYSTPTNNNRRILSNPCNRQIAQPGMNMGQDRHMQIVRGNGGNQFRQYAGQNVGNQNGYNVHGLRVMVMGTACKNAKEMSERIKRLMHGSEITTHIRHSCLMNEFDKFSEKERESLDSVYERLTTLVNIMDRNNVRPISVAINTKFLNCLQPEWSKYVTMVCHKQTGDVVSYAELYDSLVQFEPHVLASRAKKAAKNDDPLALIAHSNASSSQSHKNSSYSPQSYYVTHPSSIVDYDDEYQWDKLTTAITCPSNLSEVLFTHQQSPSYSIQHKESSYGSGWSS</sequence>
<dbReference type="EMBL" id="BKCJ010589468">
    <property type="protein sequence ID" value="GFB26883.1"/>
    <property type="molecule type" value="Genomic_DNA"/>
</dbReference>
<name>A0A699LC33_TANCI</name>
<feature type="non-terminal residue" evidence="1">
    <location>
        <position position="1"/>
    </location>
</feature>
<organism evidence="1">
    <name type="scientific">Tanacetum cinerariifolium</name>
    <name type="common">Dalmatian daisy</name>
    <name type="synonym">Chrysanthemum cinerariifolium</name>
    <dbReference type="NCBI Taxonomy" id="118510"/>
    <lineage>
        <taxon>Eukaryota</taxon>
        <taxon>Viridiplantae</taxon>
        <taxon>Streptophyta</taxon>
        <taxon>Embryophyta</taxon>
        <taxon>Tracheophyta</taxon>
        <taxon>Spermatophyta</taxon>
        <taxon>Magnoliopsida</taxon>
        <taxon>eudicotyledons</taxon>
        <taxon>Gunneridae</taxon>
        <taxon>Pentapetalae</taxon>
        <taxon>asterids</taxon>
        <taxon>campanulids</taxon>
        <taxon>Asterales</taxon>
        <taxon>Asteraceae</taxon>
        <taxon>Asteroideae</taxon>
        <taxon>Anthemideae</taxon>
        <taxon>Anthemidinae</taxon>
        <taxon>Tanacetum</taxon>
    </lineage>
</organism>
<gene>
    <name evidence="1" type="ORF">Tci_698854</name>
</gene>
<proteinExistence type="predicted"/>
<evidence type="ECO:0008006" key="2">
    <source>
        <dbReference type="Google" id="ProtNLM"/>
    </source>
</evidence>
<evidence type="ECO:0000313" key="1">
    <source>
        <dbReference type="EMBL" id="GFB26883.1"/>
    </source>
</evidence>
<comment type="caution">
    <text evidence="1">The sequence shown here is derived from an EMBL/GenBank/DDBJ whole genome shotgun (WGS) entry which is preliminary data.</text>
</comment>
<accession>A0A699LC33</accession>
<protein>
    <recommendedName>
        <fullName evidence="2">Gag-Pol polyprotein</fullName>
    </recommendedName>
</protein>
<dbReference type="AlphaFoldDB" id="A0A699LC33"/>
<reference evidence="1" key="1">
    <citation type="journal article" date="2019" name="Sci. Rep.">
        <title>Draft genome of Tanacetum cinerariifolium, the natural source of mosquito coil.</title>
        <authorList>
            <person name="Yamashiro T."/>
            <person name="Shiraishi A."/>
            <person name="Satake H."/>
            <person name="Nakayama K."/>
        </authorList>
    </citation>
    <scope>NUCLEOTIDE SEQUENCE</scope>
</reference>